<evidence type="ECO:0000313" key="2">
    <source>
        <dbReference type="EMBL" id="RVE69445.1"/>
    </source>
</evidence>
<dbReference type="Proteomes" id="UP000283210">
    <property type="component" value="Chromosome 8"/>
</dbReference>
<feature type="region of interest" description="Disordered" evidence="1">
    <location>
        <begin position="1"/>
        <end position="20"/>
    </location>
</feature>
<sequence length="91" mass="10184">MSQIDGTETHPAVMDNSTDEYRIQSFDPDTQMLLKTALKDPSSVDLEKVTNIIVDQSLKDHVFSKEAGVFVTLLSRLRPSKAMEMYSGETC</sequence>
<gene>
    <name evidence="2" type="ORF">OJAV_G00077860</name>
</gene>
<dbReference type="Gene3D" id="1.25.40.180">
    <property type="match status" value="1"/>
</dbReference>
<protein>
    <submittedName>
        <fullName evidence="2">Uncharacterized protein</fullName>
    </submittedName>
</protein>
<accession>A0A437D2Z0</accession>
<organism evidence="2 3">
    <name type="scientific">Oryzias javanicus</name>
    <name type="common">Javanese ricefish</name>
    <name type="synonym">Aplocheilus javanicus</name>
    <dbReference type="NCBI Taxonomy" id="123683"/>
    <lineage>
        <taxon>Eukaryota</taxon>
        <taxon>Metazoa</taxon>
        <taxon>Chordata</taxon>
        <taxon>Craniata</taxon>
        <taxon>Vertebrata</taxon>
        <taxon>Euteleostomi</taxon>
        <taxon>Actinopterygii</taxon>
        <taxon>Neopterygii</taxon>
        <taxon>Teleostei</taxon>
        <taxon>Neoteleostei</taxon>
        <taxon>Acanthomorphata</taxon>
        <taxon>Ovalentaria</taxon>
        <taxon>Atherinomorphae</taxon>
        <taxon>Beloniformes</taxon>
        <taxon>Adrianichthyidae</taxon>
        <taxon>Oryziinae</taxon>
        <taxon>Oryzias</taxon>
    </lineage>
</organism>
<reference evidence="2 3" key="2">
    <citation type="submission" date="2019-01" db="EMBL/GenBank/DDBJ databases">
        <title>A chromosome length genome reference of the Java medaka (oryzias javanicus).</title>
        <authorList>
            <person name="Herpin A."/>
            <person name="Takehana Y."/>
            <person name="Naruse K."/>
            <person name="Ansai S."/>
            <person name="Kawaguchi M."/>
        </authorList>
    </citation>
    <scope>NUCLEOTIDE SEQUENCE [LARGE SCALE GENOMIC DNA]</scope>
    <source>
        <strain evidence="2">RS831</strain>
        <tissue evidence="2">Whole body</tissue>
    </source>
</reference>
<dbReference type="OrthoDB" id="6357832at2759"/>
<proteinExistence type="predicted"/>
<reference evidence="2 3" key="1">
    <citation type="submission" date="2018-11" db="EMBL/GenBank/DDBJ databases">
        <authorList>
            <person name="Lopez-Roques C."/>
            <person name="Donnadieu C."/>
            <person name="Bouchez O."/>
            <person name="Klopp C."/>
            <person name="Cabau C."/>
            <person name="Zahm M."/>
        </authorList>
    </citation>
    <scope>NUCLEOTIDE SEQUENCE [LARGE SCALE GENOMIC DNA]</scope>
    <source>
        <strain evidence="2">RS831</strain>
        <tissue evidence="2">Whole body</tissue>
    </source>
</reference>
<keyword evidence="3" id="KW-1185">Reference proteome</keyword>
<dbReference type="AlphaFoldDB" id="A0A437D2Z0"/>
<evidence type="ECO:0000256" key="1">
    <source>
        <dbReference type="SAM" id="MobiDB-lite"/>
    </source>
</evidence>
<dbReference type="EMBL" id="CM012444">
    <property type="protein sequence ID" value="RVE69445.1"/>
    <property type="molecule type" value="Genomic_DNA"/>
</dbReference>
<name>A0A437D2Z0_ORYJA</name>
<evidence type="ECO:0000313" key="3">
    <source>
        <dbReference type="Proteomes" id="UP000283210"/>
    </source>
</evidence>